<dbReference type="InParanoid" id="K1QYP5"/>
<dbReference type="InterPro" id="IPR036397">
    <property type="entry name" value="RNaseH_sf"/>
</dbReference>
<dbReference type="SUPFAM" id="SSF53098">
    <property type="entry name" value="Ribonuclease H-like"/>
    <property type="match status" value="1"/>
</dbReference>
<protein>
    <submittedName>
        <fullName evidence="1">Uncharacterized protein</fullName>
    </submittedName>
</protein>
<dbReference type="Gene3D" id="3.30.420.10">
    <property type="entry name" value="Ribonuclease H-like superfamily/Ribonuclease H"/>
    <property type="match status" value="1"/>
</dbReference>
<proteinExistence type="predicted"/>
<name>K1QYP5_MAGGI</name>
<organism evidence="1">
    <name type="scientific">Magallana gigas</name>
    <name type="common">Pacific oyster</name>
    <name type="synonym">Crassostrea gigas</name>
    <dbReference type="NCBI Taxonomy" id="29159"/>
    <lineage>
        <taxon>Eukaryota</taxon>
        <taxon>Metazoa</taxon>
        <taxon>Spiralia</taxon>
        <taxon>Lophotrochozoa</taxon>
        <taxon>Mollusca</taxon>
        <taxon>Bivalvia</taxon>
        <taxon>Autobranchia</taxon>
        <taxon>Pteriomorphia</taxon>
        <taxon>Ostreida</taxon>
        <taxon>Ostreoidea</taxon>
        <taxon>Ostreidae</taxon>
        <taxon>Magallana</taxon>
    </lineage>
</organism>
<dbReference type="InterPro" id="IPR012337">
    <property type="entry name" value="RNaseH-like_sf"/>
</dbReference>
<dbReference type="EMBL" id="JH817380">
    <property type="protein sequence ID" value="EKC36304.1"/>
    <property type="molecule type" value="Genomic_DNA"/>
</dbReference>
<dbReference type="AlphaFoldDB" id="K1QYP5"/>
<evidence type="ECO:0000313" key="1">
    <source>
        <dbReference type="EMBL" id="EKC36304.1"/>
    </source>
</evidence>
<dbReference type="HOGENOM" id="CLU_2017423_0_0_1"/>
<sequence length="123" mass="13724">MAEEVQRRGAGGGVSDFSVLCSALNKCNLQKTLIETVNAFVDSISVMRKNVPKLPSYKQEYLARQFSLSDYNAHDAVGDVIMLESSPRQTLMKHSHSSDCHLLQEIFNDEKSSNNRSLYVLIG</sequence>
<dbReference type="GO" id="GO:0003676">
    <property type="term" value="F:nucleic acid binding"/>
    <property type="evidence" value="ECO:0007669"/>
    <property type="project" value="InterPro"/>
</dbReference>
<gene>
    <name evidence="1" type="ORF">CGI_10027201</name>
</gene>
<accession>K1QYP5</accession>
<reference evidence="1" key="1">
    <citation type="journal article" date="2012" name="Nature">
        <title>The oyster genome reveals stress adaptation and complexity of shell formation.</title>
        <authorList>
            <person name="Zhang G."/>
            <person name="Fang X."/>
            <person name="Guo X."/>
            <person name="Li L."/>
            <person name="Luo R."/>
            <person name="Xu F."/>
            <person name="Yang P."/>
            <person name="Zhang L."/>
            <person name="Wang X."/>
            <person name="Qi H."/>
            <person name="Xiong Z."/>
            <person name="Que H."/>
            <person name="Xie Y."/>
            <person name="Holland P.W."/>
            <person name="Paps J."/>
            <person name="Zhu Y."/>
            <person name="Wu F."/>
            <person name="Chen Y."/>
            <person name="Wang J."/>
            <person name="Peng C."/>
            <person name="Meng J."/>
            <person name="Yang L."/>
            <person name="Liu J."/>
            <person name="Wen B."/>
            <person name="Zhang N."/>
            <person name="Huang Z."/>
            <person name="Zhu Q."/>
            <person name="Feng Y."/>
            <person name="Mount A."/>
            <person name="Hedgecock D."/>
            <person name="Xu Z."/>
            <person name="Liu Y."/>
            <person name="Domazet-Loso T."/>
            <person name="Du Y."/>
            <person name="Sun X."/>
            <person name="Zhang S."/>
            <person name="Liu B."/>
            <person name="Cheng P."/>
            <person name="Jiang X."/>
            <person name="Li J."/>
            <person name="Fan D."/>
            <person name="Wang W."/>
            <person name="Fu W."/>
            <person name="Wang T."/>
            <person name="Wang B."/>
            <person name="Zhang J."/>
            <person name="Peng Z."/>
            <person name="Li Y."/>
            <person name="Li N."/>
            <person name="Wang J."/>
            <person name="Chen M."/>
            <person name="He Y."/>
            <person name="Tan F."/>
            <person name="Song X."/>
            <person name="Zheng Q."/>
            <person name="Huang R."/>
            <person name="Yang H."/>
            <person name="Du X."/>
            <person name="Chen L."/>
            <person name="Yang M."/>
            <person name="Gaffney P.M."/>
            <person name="Wang S."/>
            <person name="Luo L."/>
            <person name="She Z."/>
            <person name="Ming Y."/>
            <person name="Huang W."/>
            <person name="Zhang S."/>
            <person name="Huang B."/>
            <person name="Zhang Y."/>
            <person name="Qu T."/>
            <person name="Ni P."/>
            <person name="Miao G."/>
            <person name="Wang J."/>
            <person name="Wang Q."/>
            <person name="Steinberg C.E."/>
            <person name="Wang H."/>
            <person name="Li N."/>
            <person name="Qian L."/>
            <person name="Zhang G."/>
            <person name="Li Y."/>
            <person name="Yang H."/>
            <person name="Liu X."/>
            <person name="Wang J."/>
            <person name="Yin Y."/>
            <person name="Wang J."/>
        </authorList>
    </citation>
    <scope>NUCLEOTIDE SEQUENCE [LARGE SCALE GENOMIC DNA]</scope>
    <source>
        <strain evidence="1">05x7-T-G4-1.051#20</strain>
    </source>
</reference>